<keyword evidence="3" id="KW-1185">Reference proteome</keyword>
<gene>
    <name evidence="2" type="ORF">CARG_06110</name>
</gene>
<proteinExistence type="predicted"/>
<organism evidence="2 3">
    <name type="scientific">Corynebacterium argentoratense DSM 44202</name>
    <dbReference type="NCBI Taxonomy" id="1348662"/>
    <lineage>
        <taxon>Bacteria</taxon>
        <taxon>Bacillati</taxon>
        <taxon>Actinomycetota</taxon>
        <taxon>Actinomycetes</taxon>
        <taxon>Mycobacteriales</taxon>
        <taxon>Corynebacteriaceae</taxon>
        <taxon>Corynebacterium</taxon>
    </lineage>
</organism>
<feature type="region of interest" description="Disordered" evidence="1">
    <location>
        <begin position="230"/>
        <end position="280"/>
    </location>
</feature>
<evidence type="ECO:0000313" key="3">
    <source>
        <dbReference type="Proteomes" id="UP000016943"/>
    </source>
</evidence>
<name>U3GYJ7_9CORY</name>
<reference evidence="2 3" key="1">
    <citation type="journal article" date="2013" name="Genome Announc.">
        <title>Whole-Genome Sequence of the Clinical Strain Corynebacterium argentoratense DSM 44202, Isolated from a Human Throat Specimen.</title>
        <authorList>
            <person name="Bomholt C."/>
            <person name="Glaub A."/>
            <person name="Gravermann K."/>
            <person name="Albersmeier A."/>
            <person name="Brinkrolf K."/>
            <person name="Ruckert C."/>
            <person name="Tauch A."/>
        </authorList>
    </citation>
    <scope>NUCLEOTIDE SEQUENCE [LARGE SCALE GENOMIC DNA]</scope>
    <source>
        <strain evidence="2">DSM 44202</strain>
    </source>
</reference>
<dbReference type="AlphaFoldDB" id="U3GYJ7"/>
<dbReference type="RefSeq" id="WP_020976504.1">
    <property type="nucleotide sequence ID" value="NC_022198.1"/>
</dbReference>
<accession>U3GYJ7</accession>
<feature type="compositionally biased region" description="Basic and acidic residues" evidence="1">
    <location>
        <begin position="230"/>
        <end position="263"/>
    </location>
</feature>
<dbReference type="PATRIC" id="fig|1348662.3.peg.1197"/>
<dbReference type="KEGG" id="caz:CARG_06110"/>
<dbReference type="EMBL" id="CP006365">
    <property type="protein sequence ID" value="AGU15346.1"/>
    <property type="molecule type" value="Genomic_DNA"/>
</dbReference>
<dbReference type="Proteomes" id="UP000016943">
    <property type="component" value="Chromosome"/>
</dbReference>
<sequence length="280" mass="30550">MSSILTIAPCTSITPAAALDVNTDPATAHHTCLIEPGPQDITLAGQYRVAMRSASAEATKNLRGMFPEQQDIFDRADSEPDSREELAFELFPHIEALDFTIEDATAFLDSEFLYREALPGFERLTSTSNTTGRYTKQEALDKTALVLEGLDVEEPFNNPEHSDMLRTIIESVYSTPQWRDISGNMAKAHGSAAYLDCVDQLNTAEDADEQAAKKAAAKLADLDQQLKRAQEAKDEAEKKAQVAEEAKVAAEQEAARAKKDTEAAKSAQTESHSRLGAVIC</sequence>
<dbReference type="STRING" id="1348662.CARG_06110"/>
<evidence type="ECO:0000313" key="2">
    <source>
        <dbReference type="EMBL" id="AGU15346.1"/>
    </source>
</evidence>
<protein>
    <submittedName>
        <fullName evidence="2">Uncharacterized protein</fullName>
    </submittedName>
</protein>
<evidence type="ECO:0000256" key="1">
    <source>
        <dbReference type="SAM" id="MobiDB-lite"/>
    </source>
</evidence>
<dbReference type="GeneID" id="78249997"/>
<dbReference type="HOGENOM" id="CLU_992926_0_0_11"/>